<dbReference type="InterPro" id="IPR036188">
    <property type="entry name" value="FAD/NAD-bd_sf"/>
</dbReference>
<keyword evidence="4 6" id="KW-0274">FAD</keyword>
<dbReference type="SUPFAM" id="SSF51905">
    <property type="entry name" value="FAD/NAD(P)-binding domain"/>
    <property type="match status" value="1"/>
</dbReference>
<sequence length="552" mass="59363">MASNTTPSIVDYIIVGGGTAGLVVASRLSEDPQTQVLVLESGSNISTDPRVQDVNGWLGLLGSDLDWNFKTIPQPGMNGREYAHGAGKALGGTSAINGMAFTPPAPAGIDGWAKLGNPRWTWTSLVPYLRKSYTITCPDPSICSDIAVDEKSSASGPIQVTYPALEKKKNHVLIQAWNNAFKEMGFDYTGGDILAEEKTIGSRPYTASIDPNSGYRSSADVEYGALASKRGNVTITTEATVLRVLFSSSESENWVATGVDVLVNGQTATIQAAKEVILAAGTFNTPKLLELSGIGDKDRLTGLGIPVVIDNPGVGENLQNHLMSLYPVSLNSHPDLEGITPGIYAIALIRLDPDEQEKLLNQHISSPRKPHEKAIQSIIEQPNEASALLYLWVMPGNGCVLGMIPCFPFSRGSTHISSADPNAKPITDPRFFSHDLDIEIMARHAQTLHNLPSAPALQPYFQQGSRATDLEATKKFLREEGAEMAHHACGTAPMLPREDGGVVDQDLKVYETENVRVVDASVFPLISSANPMATMYAVAERAADLIREFEDV</sequence>
<dbReference type="InterPro" id="IPR000172">
    <property type="entry name" value="GMC_OxRdtase_N"/>
</dbReference>
<comment type="cofactor">
    <cofactor evidence="1 6">
        <name>FAD</name>
        <dbReference type="ChEBI" id="CHEBI:57692"/>
    </cofactor>
</comment>
<feature type="domain" description="Glucose-methanol-choline oxidoreductase N-terminal" evidence="8">
    <location>
        <begin position="87"/>
        <end position="110"/>
    </location>
</feature>
<accession>A0A3A2ZAH3</accession>
<dbReference type="OrthoDB" id="269227at2759"/>
<keyword evidence="5" id="KW-0560">Oxidoreductase</keyword>
<gene>
    <name evidence="10" type="ORF">PHISCL_07521</name>
</gene>
<dbReference type="Pfam" id="PF05199">
    <property type="entry name" value="GMC_oxred_C"/>
    <property type="match status" value="1"/>
</dbReference>
<evidence type="ECO:0000256" key="1">
    <source>
        <dbReference type="ARBA" id="ARBA00001974"/>
    </source>
</evidence>
<dbReference type="PANTHER" id="PTHR11552">
    <property type="entry name" value="GLUCOSE-METHANOL-CHOLINE GMC OXIDOREDUCTASE"/>
    <property type="match status" value="1"/>
</dbReference>
<dbReference type="GO" id="GO:0016614">
    <property type="term" value="F:oxidoreductase activity, acting on CH-OH group of donors"/>
    <property type="evidence" value="ECO:0007669"/>
    <property type="project" value="InterPro"/>
</dbReference>
<evidence type="ECO:0000259" key="8">
    <source>
        <dbReference type="PROSITE" id="PS00623"/>
    </source>
</evidence>
<dbReference type="GO" id="GO:0050660">
    <property type="term" value="F:flavin adenine dinucleotide binding"/>
    <property type="evidence" value="ECO:0007669"/>
    <property type="project" value="InterPro"/>
</dbReference>
<dbReference type="PANTHER" id="PTHR11552:SF201">
    <property type="entry name" value="GLUCOSE-METHANOL-CHOLINE OXIDOREDUCTASE N-TERMINAL DOMAIN-CONTAINING PROTEIN"/>
    <property type="match status" value="1"/>
</dbReference>
<evidence type="ECO:0000256" key="7">
    <source>
        <dbReference type="RuleBase" id="RU003968"/>
    </source>
</evidence>
<dbReference type="InterPro" id="IPR012132">
    <property type="entry name" value="GMC_OxRdtase"/>
</dbReference>
<dbReference type="PROSITE" id="PS00624">
    <property type="entry name" value="GMC_OXRED_2"/>
    <property type="match status" value="1"/>
</dbReference>
<name>A0A3A2ZAH3_9EURO</name>
<dbReference type="PROSITE" id="PS00623">
    <property type="entry name" value="GMC_OXRED_1"/>
    <property type="match status" value="1"/>
</dbReference>
<dbReference type="Gene3D" id="3.30.560.10">
    <property type="entry name" value="Glucose Oxidase, domain 3"/>
    <property type="match status" value="2"/>
</dbReference>
<evidence type="ECO:0000256" key="6">
    <source>
        <dbReference type="PIRSR" id="PIRSR000137-2"/>
    </source>
</evidence>
<comment type="caution">
    <text evidence="10">The sequence shown here is derived from an EMBL/GenBank/DDBJ whole genome shotgun (WGS) entry which is preliminary data.</text>
</comment>
<feature type="binding site" evidence="6">
    <location>
        <position position="241"/>
    </location>
    <ligand>
        <name>FAD</name>
        <dbReference type="ChEBI" id="CHEBI:57692"/>
    </ligand>
</feature>
<reference evidence="11" key="1">
    <citation type="submission" date="2017-02" db="EMBL/GenBank/DDBJ databases">
        <authorList>
            <person name="Tafer H."/>
            <person name="Lopandic K."/>
        </authorList>
    </citation>
    <scope>NUCLEOTIDE SEQUENCE [LARGE SCALE GENOMIC DNA]</scope>
    <source>
        <strain evidence="11">CBS 366.77</strain>
    </source>
</reference>
<comment type="similarity">
    <text evidence="2 7">Belongs to the GMC oxidoreductase family.</text>
</comment>
<evidence type="ECO:0000256" key="2">
    <source>
        <dbReference type="ARBA" id="ARBA00010790"/>
    </source>
</evidence>
<dbReference type="Gene3D" id="3.50.50.60">
    <property type="entry name" value="FAD/NAD(P)-binding domain"/>
    <property type="match status" value="2"/>
</dbReference>
<feature type="binding site" evidence="6">
    <location>
        <position position="93"/>
    </location>
    <ligand>
        <name>FAD</name>
        <dbReference type="ChEBI" id="CHEBI:57692"/>
    </ligand>
</feature>
<keyword evidence="3 7" id="KW-0285">Flavoprotein</keyword>
<evidence type="ECO:0000313" key="10">
    <source>
        <dbReference type="EMBL" id="RJE20138.1"/>
    </source>
</evidence>
<dbReference type="STRING" id="2070753.A0A3A2ZAH3"/>
<feature type="domain" description="Glucose-methanol-choline oxidoreductase N-terminal" evidence="9">
    <location>
        <begin position="281"/>
        <end position="295"/>
    </location>
</feature>
<dbReference type="PIRSF" id="PIRSF000137">
    <property type="entry name" value="Alcohol_oxidase"/>
    <property type="match status" value="1"/>
</dbReference>
<dbReference type="EMBL" id="MVGC01000335">
    <property type="protein sequence ID" value="RJE20138.1"/>
    <property type="molecule type" value="Genomic_DNA"/>
</dbReference>
<evidence type="ECO:0000313" key="11">
    <source>
        <dbReference type="Proteomes" id="UP000266188"/>
    </source>
</evidence>
<protein>
    <submittedName>
        <fullName evidence="10">Dehydrogenase</fullName>
    </submittedName>
</protein>
<proteinExistence type="inferred from homology"/>
<evidence type="ECO:0000256" key="3">
    <source>
        <dbReference type="ARBA" id="ARBA00022630"/>
    </source>
</evidence>
<dbReference type="AlphaFoldDB" id="A0A3A2ZAH3"/>
<dbReference type="InterPro" id="IPR007867">
    <property type="entry name" value="GMC_OxRtase_C"/>
</dbReference>
<dbReference type="SUPFAM" id="SSF54373">
    <property type="entry name" value="FAD-linked reductases, C-terminal domain"/>
    <property type="match status" value="1"/>
</dbReference>
<dbReference type="Pfam" id="PF00732">
    <property type="entry name" value="GMC_oxred_N"/>
    <property type="match status" value="1"/>
</dbReference>
<dbReference type="Proteomes" id="UP000266188">
    <property type="component" value="Unassembled WGS sequence"/>
</dbReference>
<organism evidence="10 11">
    <name type="scientific">Aspergillus sclerotialis</name>
    <dbReference type="NCBI Taxonomy" id="2070753"/>
    <lineage>
        <taxon>Eukaryota</taxon>
        <taxon>Fungi</taxon>
        <taxon>Dikarya</taxon>
        <taxon>Ascomycota</taxon>
        <taxon>Pezizomycotina</taxon>
        <taxon>Eurotiomycetes</taxon>
        <taxon>Eurotiomycetidae</taxon>
        <taxon>Eurotiales</taxon>
        <taxon>Aspergillaceae</taxon>
        <taxon>Aspergillus</taxon>
        <taxon>Aspergillus subgen. Polypaecilum</taxon>
    </lineage>
</organism>
<keyword evidence="11" id="KW-1185">Reference proteome</keyword>
<evidence type="ECO:0000256" key="5">
    <source>
        <dbReference type="ARBA" id="ARBA00023002"/>
    </source>
</evidence>
<evidence type="ECO:0000259" key="9">
    <source>
        <dbReference type="PROSITE" id="PS00624"/>
    </source>
</evidence>
<evidence type="ECO:0000256" key="4">
    <source>
        <dbReference type="ARBA" id="ARBA00022827"/>
    </source>
</evidence>